<reference evidence="3" key="1">
    <citation type="submission" date="2016-05" db="EMBL/GenBank/DDBJ databases">
        <title>Comparative genomics of biotechnologically important yeasts.</title>
        <authorList>
            <consortium name="DOE Joint Genome Institute"/>
            <person name="Riley R."/>
            <person name="Haridas S."/>
            <person name="Wolfe K.H."/>
            <person name="Lopes M.R."/>
            <person name="Hittinger C.T."/>
            <person name="Goker M."/>
            <person name="Salamov A."/>
            <person name="Wisecaver J."/>
            <person name="Long T.M."/>
            <person name="Aerts A.L."/>
            <person name="Barry K."/>
            <person name="Choi C."/>
            <person name="Clum A."/>
            <person name="Coughlan A.Y."/>
            <person name="Deshpande S."/>
            <person name="Douglass A.P."/>
            <person name="Hanson S.J."/>
            <person name="Klenk H.-P."/>
            <person name="Labutti K."/>
            <person name="Lapidus A."/>
            <person name="Lindquist E."/>
            <person name="Lipzen A."/>
            <person name="Meier-Kolthoff J.P."/>
            <person name="Ohm R.A."/>
            <person name="Otillar R.P."/>
            <person name="Pangilinan J."/>
            <person name="Peng Y."/>
            <person name="Rokas A."/>
            <person name="Rosa C.A."/>
            <person name="Scheuner C."/>
            <person name="Sibirny A.A."/>
            <person name="Slot J.C."/>
            <person name="Stielow J.B."/>
            <person name="Sun H."/>
            <person name="Kurtzman C.P."/>
            <person name="Blackwell M."/>
            <person name="Grigoriev I.V."/>
            <person name="Jeffries T.W."/>
        </authorList>
    </citation>
    <scope>NUCLEOTIDE SEQUENCE [LARGE SCALE GENOMIC DNA]</scope>
    <source>
        <strain evidence="3">NRRL Y-1933</strain>
    </source>
</reference>
<dbReference type="Proteomes" id="UP000095085">
    <property type="component" value="Unassembled WGS sequence"/>
</dbReference>
<keyword evidence="3" id="KW-1185">Reference proteome</keyword>
<dbReference type="Gene3D" id="2.60.40.640">
    <property type="match status" value="1"/>
</dbReference>
<evidence type="ECO:0000313" key="2">
    <source>
        <dbReference type="EMBL" id="ODV65799.1"/>
    </source>
</evidence>
<evidence type="ECO:0000313" key="3">
    <source>
        <dbReference type="Proteomes" id="UP000095085"/>
    </source>
</evidence>
<feature type="domain" description="Arrestin-like N-terminal" evidence="1">
    <location>
        <begin position="9"/>
        <end position="156"/>
    </location>
</feature>
<dbReference type="SUPFAM" id="SSF81296">
    <property type="entry name" value="E set domains"/>
    <property type="match status" value="1"/>
</dbReference>
<dbReference type="RefSeq" id="XP_020074866.1">
    <property type="nucleotide sequence ID" value="XM_020221554.1"/>
</dbReference>
<dbReference type="InterPro" id="IPR011021">
    <property type="entry name" value="Arrestin-like_N"/>
</dbReference>
<dbReference type="InterPro" id="IPR014756">
    <property type="entry name" value="Ig_E-set"/>
</dbReference>
<name>A0A1E4REV0_9ASCO</name>
<sequence>MRSMKLNIVLKDDRRDYTYGDVVLGTVVVSVSDKADIRDIIVKFEGTSITKNHRTVQRTEGGVQARSEFNSVTIPIKLIEIPLKLFPPPDIQHVLSSDEHTLTTGSYYYDFSIQIPDESSGFRLPPSFCHNNLEDFASIQYAVVGVAHKTSGFSKTQSDFERINFHPSGTGLKFDSSHVLNRDGFLLPPFKTSVTRLKFKPIESTERNFFKKLVSHKCIKIPFEYGMSFKSGESIQTEKGITERIIQKGANLKNQINIFLGIPITPEAFRGLLFENFAESKKEAHPDQAKIYITHINVSLKSYVNYTAAVTACELHSQWTLRDEDCDYQLDLNDFTPADYHGDGDAFRKISSKIEHLASRENFHMLELPEQYIDCEIPNKLTQSFCVQNIAYNNVLSINLKLRIHPGDSTDKLCLNSNIILTNNNSEPPPPSYQPK</sequence>
<dbReference type="OrthoDB" id="3365616at2759"/>
<protein>
    <recommendedName>
        <fullName evidence="1">Arrestin-like N-terminal domain-containing protein</fullName>
    </recommendedName>
</protein>
<dbReference type="GeneID" id="30996103"/>
<dbReference type="Pfam" id="PF00339">
    <property type="entry name" value="Arrestin_N"/>
    <property type="match status" value="1"/>
</dbReference>
<organism evidence="2 3">
    <name type="scientific">Hyphopichia burtonii NRRL Y-1933</name>
    <dbReference type="NCBI Taxonomy" id="984485"/>
    <lineage>
        <taxon>Eukaryota</taxon>
        <taxon>Fungi</taxon>
        <taxon>Dikarya</taxon>
        <taxon>Ascomycota</taxon>
        <taxon>Saccharomycotina</taxon>
        <taxon>Pichiomycetes</taxon>
        <taxon>Debaryomycetaceae</taxon>
        <taxon>Hyphopichia</taxon>
    </lineage>
</organism>
<dbReference type="InterPro" id="IPR014752">
    <property type="entry name" value="Arrestin-like_C"/>
</dbReference>
<accession>A0A1E4REV0</accession>
<dbReference type="AlphaFoldDB" id="A0A1E4REV0"/>
<gene>
    <name evidence="2" type="ORF">HYPBUDRAFT_153449</name>
</gene>
<proteinExistence type="predicted"/>
<evidence type="ECO:0000259" key="1">
    <source>
        <dbReference type="Pfam" id="PF00339"/>
    </source>
</evidence>
<dbReference type="EMBL" id="KV454543">
    <property type="protein sequence ID" value="ODV65799.1"/>
    <property type="molecule type" value="Genomic_DNA"/>
</dbReference>
<dbReference type="STRING" id="984485.A0A1E4REV0"/>